<protein>
    <submittedName>
        <fullName evidence="1">Uncharacterized protein</fullName>
    </submittedName>
</protein>
<reference evidence="1 2" key="1">
    <citation type="submission" date="2019-02" db="EMBL/GenBank/DDBJ databases">
        <title>Deep-cultivation of Planctomycetes and their phenomic and genomic characterization uncovers novel biology.</title>
        <authorList>
            <person name="Wiegand S."/>
            <person name="Jogler M."/>
            <person name="Boedeker C."/>
            <person name="Pinto D."/>
            <person name="Vollmers J."/>
            <person name="Rivas-Marin E."/>
            <person name="Kohn T."/>
            <person name="Peeters S.H."/>
            <person name="Heuer A."/>
            <person name="Rast P."/>
            <person name="Oberbeckmann S."/>
            <person name="Bunk B."/>
            <person name="Jeske O."/>
            <person name="Meyerdierks A."/>
            <person name="Storesund J.E."/>
            <person name="Kallscheuer N."/>
            <person name="Luecker S."/>
            <person name="Lage O.M."/>
            <person name="Pohl T."/>
            <person name="Merkel B.J."/>
            <person name="Hornburger P."/>
            <person name="Mueller R.-W."/>
            <person name="Bruemmer F."/>
            <person name="Labrenz M."/>
            <person name="Spormann A.M."/>
            <person name="Op den Camp H."/>
            <person name="Overmann J."/>
            <person name="Amann R."/>
            <person name="Jetten M.S.M."/>
            <person name="Mascher T."/>
            <person name="Medema M.H."/>
            <person name="Devos D.P."/>
            <person name="Kaster A.-K."/>
            <person name="Ovreas L."/>
            <person name="Rohde M."/>
            <person name="Galperin M.Y."/>
            <person name="Jogler C."/>
        </authorList>
    </citation>
    <scope>NUCLEOTIDE SEQUENCE [LARGE SCALE GENOMIC DNA]</scope>
    <source>
        <strain evidence="1 2">ETA_A1</strain>
    </source>
</reference>
<dbReference type="AlphaFoldDB" id="A0A517XU28"/>
<dbReference type="KEGG" id="uli:ETAA1_29500"/>
<sequence>MARKPKGGTRKWSIATCPHHAREMIKLLTIHASHGHPEAVDSIARWLEKFPALRPEVRALDDLAAKAEAAWVAAVGFGDPVAERAARDEAAAMKAELLGDAPSALDRVLASAVVVARLSHDRATRVAAQTADHPGVREARERLLTAAQKRLVAAVKAWQLLAGKKSRGMTPRGKLKLFEPSGAAA</sequence>
<dbReference type="EMBL" id="CP036273">
    <property type="protein sequence ID" value="QDU20987.1"/>
    <property type="molecule type" value="Genomic_DNA"/>
</dbReference>
<name>A0A517XU28_9BACT</name>
<gene>
    <name evidence="1" type="ORF">ETAA1_29500</name>
</gene>
<proteinExistence type="predicted"/>
<evidence type="ECO:0000313" key="1">
    <source>
        <dbReference type="EMBL" id="QDU20987.1"/>
    </source>
</evidence>
<dbReference type="RefSeq" id="WP_145239492.1">
    <property type="nucleotide sequence ID" value="NZ_CP036273.1"/>
</dbReference>
<keyword evidence="2" id="KW-1185">Reference proteome</keyword>
<accession>A0A517XU28</accession>
<dbReference type="Proteomes" id="UP000319576">
    <property type="component" value="Chromosome"/>
</dbReference>
<organism evidence="1 2">
    <name type="scientific">Urbifossiella limnaea</name>
    <dbReference type="NCBI Taxonomy" id="2528023"/>
    <lineage>
        <taxon>Bacteria</taxon>
        <taxon>Pseudomonadati</taxon>
        <taxon>Planctomycetota</taxon>
        <taxon>Planctomycetia</taxon>
        <taxon>Gemmatales</taxon>
        <taxon>Gemmataceae</taxon>
        <taxon>Urbifossiella</taxon>
    </lineage>
</organism>
<evidence type="ECO:0000313" key="2">
    <source>
        <dbReference type="Proteomes" id="UP000319576"/>
    </source>
</evidence>